<name>A5JSW3_WSSV</name>
<organismHost>
    <name type="scientific">Crustacea</name>
    <name type="common">crustaceans</name>
    <dbReference type="NCBI Taxonomy" id="6657"/>
</organismHost>
<organism evidence="1">
    <name type="scientific">White spot syndrome virus</name>
    <name type="common">WSSV</name>
    <name type="synonym">White spot bacilliform virus</name>
    <dbReference type="NCBI Taxonomy" id="92652"/>
    <lineage>
        <taxon>Viruses</taxon>
        <taxon>Viruses incertae sedis</taxon>
        <taxon>Naldaviricetes</taxon>
        <taxon>Nimaviridae</taxon>
        <taxon>Whispovirus</taxon>
        <taxon>White spot syndrome virus</taxon>
    </lineage>
</organism>
<evidence type="ECO:0000313" key="1">
    <source>
        <dbReference type="EMBL" id="ABQ44211.1"/>
    </source>
</evidence>
<dbReference type="EMBL" id="EF564812">
    <property type="protein sequence ID" value="ABQ44211.1"/>
    <property type="molecule type" value="Genomic_DNA"/>
</dbReference>
<sequence>MSASLILDEYLKKTASAVLDVADSFEKIKGEIQSPEEAAALSVALYGAPPKPSASAVASIITGERTSLNDKYLSDNVLLKMSVARVGQENNRKRADQAADEIRTIMEDITGSLSGAYRQYSPLEEENNVHIGIMNNKTPSIVCGYYTMDTSISSEPLSLTDFQTPTVIANVTKRMESIFSKVDSARSTRFDAFVNGVANNMDIKSSIDWANMVENVIKLPDSTPNPCSVDTIVSRDASVVKTAVNDIYASVGKSYCRPATQLTFMSEIEKLRKAAVVCFEALMSDTRERAFVEFLFYVSFKEDASNTNSKLFVQNKLSSMSGNPRQPIKLVRRSAEETLFGLCFMFNVMPPEFMNCIFNFPTIPHSTQYHGLYGTCLTPLLRKYGSSFEKSWAHFEEILSERANAVKKFGVNDTRIDCLDAVANLTGPVYVLILDLVRTLSAQRSCSTKFLREIKENYLLWNRFVS</sequence>
<protein>
    <submittedName>
        <fullName evidence="1">VP466</fullName>
    </submittedName>
</protein>
<reference evidence="1" key="1">
    <citation type="submission" date="2007-04" db="EMBL/GenBank/DDBJ databases">
        <title>Cloning and expression of an envelope protein VP39 of white spot syndrome virus (WSSV) and evaluation of its immunological potential for protection against WSSV infection in Penaeus monodon.</title>
        <authorList>
            <person name="Girisha S.K."/>
            <person name="Surendranath S.V."/>
            <person name="Rekha K."/>
            <person name="Karunasagar I."/>
            <person name="Karunasagar I."/>
        </authorList>
    </citation>
    <scope>NUCLEOTIDE SEQUENCE</scope>
</reference>
<proteinExistence type="predicted"/>
<accession>A5JSW3</accession>